<name>A0A4Y9YXG0_9AGAM</name>
<dbReference type="GO" id="GO:0008298">
    <property type="term" value="P:intracellular mRNA localization"/>
    <property type="evidence" value="ECO:0007669"/>
    <property type="project" value="TreeGrafter"/>
</dbReference>
<evidence type="ECO:0008006" key="5">
    <source>
        <dbReference type="Google" id="ProtNLM"/>
    </source>
</evidence>
<dbReference type="GO" id="GO:0003729">
    <property type="term" value="F:mRNA binding"/>
    <property type="evidence" value="ECO:0007669"/>
    <property type="project" value="TreeGrafter"/>
</dbReference>
<organism evidence="3 4">
    <name type="scientific">Dentipellis fragilis</name>
    <dbReference type="NCBI Taxonomy" id="205917"/>
    <lineage>
        <taxon>Eukaryota</taxon>
        <taxon>Fungi</taxon>
        <taxon>Dikarya</taxon>
        <taxon>Basidiomycota</taxon>
        <taxon>Agaricomycotina</taxon>
        <taxon>Agaricomycetes</taxon>
        <taxon>Russulales</taxon>
        <taxon>Hericiaceae</taxon>
        <taxon>Dentipellis</taxon>
    </lineage>
</organism>
<feature type="compositionally biased region" description="Basic and acidic residues" evidence="2">
    <location>
        <begin position="556"/>
        <end position="567"/>
    </location>
</feature>
<dbReference type="InterPro" id="IPR039604">
    <property type="entry name" value="Bfr1"/>
</dbReference>
<reference evidence="3 4" key="1">
    <citation type="submission" date="2019-02" db="EMBL/GenBank/DDBJ databases">
        <title>Genome sequencing of the rare red list fungi Dentipellis fragilis.</title>
        <authorList>
            <person name="Buettner E."/>
            <person name="Kellner H."/>
        </authorList>
    </citation>
    <scope>NUCLEOTIDE SEQUENCE [LARGE SCALE GENOMIC DNA]</scope>
    <source>
        <strain evidence="3 4">DSM 105465</strain>
    </source>
</reference>
<evidence type="ECO:0000313" key="3">
    <source>
        <dbReference type="EMBL" id="TFY66942.1"/>
    </source>
</evidence>
<evidence type="ECO:0000256" key="2">
    <source>
        <dbReference type="SAM" id="MobiDB-lite"/>
    </source>
</evidence>
<protein>
    <recommendedName>
        <fullName evidence="5">Nuclear segregation protein Bfr1</fullName>
    </recommendedName>
</protein>
<keyword evidence="1" id="KW-0175">Coiled coil</keyword>
<feature type="region of interest" description="Disordered" evidence="2">
    <location>
        <begin position="418"/>
        <end position="445"/>
    </location>
</feature>
<gene>
    <name evidence="3" type="ORF">EVG20_g4142</name>
</gene>
<dbReference type="OrthoDB" id="2195113at2759"/>
<feature type="region of interest" description="Disordered" evidence="2">
    <location>
        <begin position="143"/>
        <end position="168"/>
    </location>
</feature>
<feature type="region of interest" description="Disordered" evidence="2">
    <location>
        <begin position="502"/>
        <end position="575"/>
    </location>
</feature>
<keyword evidence="4" id="KW-1185">Reference proteome</keyword>
<comment type="caution">
    <text evidence="3">The sequence shown here is derived from an EMBL/GenBank/DDBJ whole genome shotgun (WGS) entry which is preliminary data.</text>
</comment>
<dbReference type="GO" id="GO:1990904">
    <property type="term" value="C:ribonucleoprotein complex"/>
    <property type="evidence" value="ECO:0007669"/>
    <property type="project" value="TreeGrafter"/>
</dbReference>
<dbReference type="EMBL" id="SEOQ01000206">
    <property type="protein sequence ID" value="TFY66942.1"/>
    <property type="molecule type" value="Genomic_DNA"/>
</dbReference>
<dbReference type="GO" id="GO:0005783">
    <property type="term" value="C:endoplasmic reticulum"/>
    <property type="evidence" value="ECO:0007669"/>
    <property type="project" value="TreeGrafter"/>
</dbReference>
<feature type="coiled-coil region" evidence="1">
    <location>
        <begin position="211"/>
        <end position="350"/>
    </location>
</feature>
<dbReference type="PANTHER" id="PTHR31027:SF2">
    <property type="entry name" value="LEBERCILIN DOMAIN-CONTAINING PROTEIN"/>
    <property type="match status" value="1"/>
</dbReference>
<feature type="compositionally biased region" description="Polar residues" evidence="2">
    <location>
        <begin position="431"/>
        <end position="445"/>
    </location>
</feature>
<accession>A0A4Y9YXG0</accession>
<dbReference type="GO" id="GO:0042175">
    <property type="term" value="C:nuclear outer membrane-endoplasmic reticulum membrane network"/>
    <property type="evidence" value="ECO:0007669"/>
    <property type="project" value="TreeGrafter"/>
</dbReference>
<sequence length="575" mass="62832">MSAPKAKAATSGRAKKATEASTNGASAPAVNGSVEEKAPVSGSGKPDKAAYDAEQDTIKVDIDALQVKLSAVREKISLVSKSGAGNDRRNDLRNQLDEMRGKQSNNKVSRNKIHEQIKAIQESIQKKVGRAAHVLFTHMPDQNNRTRTCRLPGARRSSGRSRMSTRTSGTFHVSIPTCQLNVSSRNLEKQVESGSMKLADEKRALQEISQSKRLRRTVEGFQAEIDTIEADRAKLDELHKQLDDPEAIALSQKYNTIKDELDELKKESDEVYASRNKLFDERNDLQVQIDALYNRKRESAQKYREANDRYWAKVNEDKARRAERARAQRAADEEQKKKELAERLREEAAQPAFQIQIEDCQTLIDYFNGKPSATASASVARVLADEPKLDLRKVEAGPAEGLVVRKKKGEDEESYFVGGKGKGKGKKGNTKAVNNGADASSTSSASLHVPLPTLSALLSLSIPPPSSSADIPRVVDDLNTKKAWFEANQARVTAEAIAKAEADIQRLTGGKTDTKGATVSEKDVSPPNGGGENPAEPVSTPQVKDLPVTAVASDDVTERLEEVKEEQVEAEAAES</sequence>
<feature type="region of interest" description="Disordered" evidence="2">
    <location>
        <begin position="1"/>
        <end position="51"/>
    </location>
</feature>
<evidence type="ECO:0000313" key="4">
    <source>
        <dbReference type="Proteomes" id="UP000298327"/>
    </source>
</evidence>
<evidence type="ECO:0000256" key="1">
    <source>
        <dbReference type="SAM" id="Coils"/>
    </source>
</evidence>
<dbReference type="Proteomes" id="UP000298327">
    <property type="component" value="Unassembled WGS sequence"/>
</dbReference>
<feature type="compositionally biased region" description="Low complexity" evidence="2">
    <location>
        <begin position="154"/>
        <end position="168"/>
    </location>
</feature>
<dbReference type="AlphaFoldDB" id="A0A4Y9YXG0"/>
<proteinExistence type="predicted"/>
<dbReference type="PANTHER" id="PTHR31027">
    <property type="entry name" value="NUCLEAR SEGREGATION PROTEIN BFR1"/>
    <property type="match status" value="1"/>
</dbReference>
<dbReference type="STRING" id="205917.A0A4Y9YXG0"/>